<protein>
    <submittedName>
        <fullName evidence="1">Uncharacterized protein</fullName>
    </submittedName>
</protein>
<proteinExistence type="predicted"/>
<sequence length="274" mass="32511">MEDDNSDNPSLEELIKKLYDELNDNQTQVSPEQIYSYKALLQTLLQACLLTPLKNKEHELTEIQLKQALTTLKLINHAIQKIPEIIVYSTQCPLNSTPENNISFSQLYVPLKKNKFIIPCFECWLITHLTTLLYEEKFKNLYIYIIEIIFLIFKTFLDKSDNYILFRKLFQDFINFFKEILSIYLESKSQLYPFKLTCFKNRKEELEESLPKDNQEKIDNISKIFFINVNNKKELQILICNLSSVIENVFQYTIQYSSDFSHPFLSILIHNLFI</sequence>
<gene>
    <name evidence="1" type="ORF">BCR36DRAFT_409684</name>
</gene>
<comment type="caution">
    <text evidence="1">The sequence shown here is derived from an EMBL/GenBank/DDBJ whole genome shotgun (WGS) entry which is preliminary data.</text>
</comment>
<dbReference type="AlphaFoldDB" id="A0A1Y1VIL7"/>
<dbReference type="EMBL" id="MCFH01000007">
    <property type="protein sequence ID" value="ORX56487.1"/>
    <property type="molecule type" value="Genomic_DNA"/>
</dbReference>
<keyword evidence="2" id="KW-1185">Reference proteome</keyword>
<accession>A0A1Y1VIL7</accession>
<organism evidence="1 2">
    <name type="scientific">Piromyces finnis</name>
    <dbReference type="NCBI Taxonomy" id="1754191"/>
    <lineage>
        <taxon>Eukaryota</taxon>
        <taxon>Fungi</taxon>
        <taxon>Fungi incertae sedis</taxon>
        <taxon>Chytridiomycota</taxon>
        <taxon>Chytridiomycota incertae sedis</taxon>
        <taxon>Neocallimastigomycetes</taxon>
        <taxon>Neocallimastigales</taxon>
        <taxon>Neocallimastigaceae</taxon>
        <taxon>Piromyces</taxon>
    </lineage>
</organism>
<evidence type="ECO:0000313" key="1">
    <source>
        <dbReference type="EMBL" id="ORX56487.1"/>
    </source>
</evidence>
<feature type="non-terminal residue" evidence="1">
    <location>
        <position position="274"/>
    </location>
</feature>
<reference evidence="1 2" key="2">
    <citation type="submission" date="2016-08" db="EMBL/GenBank/DDBJ databases">
        <title>Pervasive Adenine N6-methylation of Active Genes in Fungi.</title>
        <authorList>
            <consortium name="DOE Joint Genome Institute"/>
            <person name="Mondo S.J."/>
            <person name="Dannebaum R.O."/>
            <person name="Kuo R.C."/>
            <person name="Labutti K."/>
            <person name="Haridas S."/>
            <person name="Kuo A."/>
            <person name="Salamov A."/>
            <person name="Ahrendt S.R."/>
            <person name="Lipzen A."/>
            <person name="Sullivan W."/>
            <person name="Andreopoulos W.B."/>
            <person name="Clum A."/>
            <person name="Lindquist E."/>
            <person name="Daum C."/>
            <person name="Ramamoorthy G.K."/>
            <person name="Gryganskyi A."/>
            <person name="Culley D."/>
            <person name="Magnuson J.K."/>
            <person name="James T.Y."/>
            <person name="O'Malley M.A."/>
            <person name="Stajich J.E."/>
            <person name="Spatafora J.W."/>
            <person name="Visel A."/>
            <person name="Grigoriev I.V."/>
        </authorList>
    </citation>
    <scope>NUCLEOTIDE SEQUENCE [LARGE SCALE GENOMIC DNA]</scope>
    <source>
        <strain evidence="2">finn</strain>
    </source>
</reference>
<reference evidence="1 2" key="1">
    <citation type="submission" date="2016-08" db="EMBL/GenBank/DDBJ databases">
        <title>Genomes of anaerobic fungi encode conserved fungal cellulosomes for biomass hydrolysis.</title>
        <authorList>
            <consortium name="DOE Joint Genome Institute"/>
            <person name="Haitjema C.H."/>
            <person name="Gilmore S.P."/>
            <person name="Henske J.K."/>
            <person name="Solomon K.V."/>
            <person name="De Groot R."/>
            <person name="Kuo A."/>
            <person name="Mondo S.J."/>
            <person name="Salamov A.A."/>
            <person name="Labutti K."/>
            <person name="Zhao Z."/>
            <person name="Chiniquy J."/>
            <person name="Barry K."/>
            <person name="Brewer H.M."/>
            <person name="Purvine S.O."/>
            <person name="Wright A.T."/>
            <person name="Boxma B."/>
            <person name="Van Alen T."/>
            <person name="Hackstein J.H."/>
            <person name="Baker S.E."/>
            <person name="Grigoriev I.V."/>
            <person name="O'Malley M.A."/>
        </authorList>
    </citation>
    <scope>NUCLEOTIDE SEQUENCE [LARGE SCALE GENOMIC DNA]</scope>
    <source>
        <strain evidence="2">finn</strain>
    </source>
</reference>
<dbReference type="Proteomes" id="UP000193719">
    <property type="component" value="Unassembled WGS sequence"/>
</dbReference>
<dbReference type="OrthoDB" id="10385162at2759"/>
<name>A0A1Y1VIL7_9FUNG</name>
<evidence type="ECO:0000313" key="2">
    <source>
        <dbReference type="Proteomes" id="UP000193719"/>
    </source>
</evidence>